<proteinExistence type="predicted"/>
<sequence>MKESIFFYDGDCGFCNATVLFLLERTNLTSLLFCPLQSEYAENFFSEHGYQQPDLTTAYLLSNGRLYQKSSAVLRGITLAEGAVRHLGIFLAIPSFIRDGVYDFIASVRKQIHLGKSSCCLLTPQERKRFLYL</sequence>
<dbReference type="EMBL" id="JAAHFQ010000007">
    <property type="protein sequence ID" value="NER26198.1"/>
    <property type="molecule type" value="Genomic_DNA"/>
</dbReference>
<gene>
    <name evidence="1" type="ORF">F6J89_00620</name>
</gene>
<dbReference type="InterPro" id="IPR052927">
    <property type="entry name" value="DCC_oxidoreductase"/>
</dbReference>
<evidence type="ECO:0000313" key="1">
    <source>
        <dbReference type="EMBL" id="NER26198.1"/>
    </source>
</evidence>
<dbReference type="Pfam" id="PF04134">
    <property type="entry name" value="DCC1-like"/>
    <property type="match status" value="1"/>
</dbReference>
<reference evidence="1" key="1">
    <citation type="submission" date="2019-11" db="EMBL/GenBank/DDBJ databases">
        <title>Genomic insights into an expanded diversity of filamentous marine cyanobacteria reveals the extraordinary biosynthetic potential of Moorea and Okeania.</title>
        <authorList>
            <person name="Ferreira Leao T."/>
            <person name="Wang M."/>
            <person name="Moss N."/>
            <person name="Da Silva R."/>
            <person name="Sanders J."/>
            <person name="Nurk S."/>
            <person name="Gurevich A."/>
            <person name="Humphrey G."/>
            <person name="Reher R."/>
            <person name="Zhu Q."/>
            <person name="Belda-Ferre P."/>
            <person name="Glukhov E."/>
            <person name="Rex R."/>
            <person name="Dorrestein P.C."/>
            <person name="Knight R."/>
            <person name="Pevzner P."/>
            <person name="Gerwick W.H."/>
            <person name="Gerwick L."/>
        </authorList>
    </citation>
    <scope>NUCLEOTIDE SEQUENCE</scope>
    <source>
        <strain evidence="1">SIO1C4</strain>
    </source>
</reference>
<dbReference type="AlphaFoldDB" id="A0A6B3NAH5"/>
<dbReference type="PANTHER" id="PTHR33639">
    <property type="entry name" value="THIOL-DISULFIDE OXIDOREDUCTASE DCC"/>
    <property type="match status" value="1"/>
</dbReference>
<dbReference type="InterPro" id="IPR007263">
    <property type="entry name" value="DCC1-like"/>
</dbReference>
<comment type="caution">
    <text evidence="1">The sequence shown here is derived from an EMBL/GenBank/DDBJ whole genome shotgun (WGS) entry which is preliminary data.</text>
</comment>
<protein>
    <submittedName>
        <fullName evidence="1">DUF393 domain-containing protein</fullName>
    </submittedName>
</protein>
<organism evidence="1">
    <name type="scientific">Symploca sp. SIO1C4</name>
    <dbReference type="NCBI Taxonomy" id="2607765"/>
    <lineage>
        <taxon>Bacteria</taxon>
        <taxon>Bacillati</taxon>
        <taxon>Cyanobacteriota</taxon>
        <taxon>Cyanophyceae</taxon>
        <taxon>Coleofasciculales</taxon>
        <taxon>Coleofasciculaceae</taxon>
        <taxon>Symploca</taxon>
    </lineage>
</organism>
<name>A0A6B3NAH5_9CYAN</name>
<accession>A0A6B3NAH5</accession>
<dbReference type="PANTHER" id="PTHR33639:SF2">
    <property type="entry name" value="DUF393 DOMAIN-CONTAINING PROTEIN"/>
    <property type="match status" value="1"/>
</dbReference>
<dbReference type="GO" id="GO:0015035">
    <property type="term" value="F:protein-disulfide reductase activity"/>
    <property type="evidence" value="ECO:0007669"/>
    <property type="project" value="InterPro"/>
</dbReference>